<dbReference type="WBParaSite" id="JU765_v2.g4239.t1">
    <property type="protein sequence ID" value="JU765_v2.g4239.t1"/>
    <property type="gene ID" value="JU765_v2.g4239"/>
</dbReference>
<organism evidence="1 2">
    <name type="scientific">Panagrolaimus sp. JU765</name>
    <dbReference type="NCBI Taxonomy" id="591449"/>
    <lineage>
        <taxon>Eukaryota</taxon>
        <taxon>Metazoa</taxon>
        <taxon>Ecdysozoa</taxon>
        <taxon>Nematoda</taxon>
        <taxon>Chromadorea</taxon>
        <taxon>Rhabditida</taxon>
        <taxon>Tylenchina</taxon>
        <taxon>Panagrolaimomorpha</taxon>
        <taxon>Panagrolaimoidea</taxon>
        <taxon>Panagrolaimidae</taxon>
        <taxon>Panagrolaimus</taxon>
    </lineage>
</organism>
<accession>A0AC34R820</accession>
<name>A0AC34R820_9BILA</name>
<dbReference type="Proteomes" id="UP000887576">
    <property type="component" value="Unplaced"/>
</dbReference>
<evidence type="ECO:0000313" key="2">
    <source>
        <dbReference type="WBParaSite" id="JU765_v2.g4239.t1"/>
    </source>
</evidence>
<reference evidence="2" key="1">
    <citation type="submission" date="2022-11" db="UniProtKB">
        <authorList>
            <consortium name="WormBaseParasite"/>
        </authorList>
    </citation>
    <scope>IDENTIFICATION</scope>
</reference>
<protein>
    <submittedName>
        <fullName evidence="2">VWFD domain-containing protein</fullName>
    </submittedName>
</protein>
<proteinExistence type="predicted"/>
<sequence length="380" mass="43804">MRKLYSGLNFVANQGRLGERPFMPLSNGQKQVVMGRLTYDNSISLNLTTPVQPEWELEWDMPRSKFESKSKNFYDLLRSTHEDGAECTIKRGQYVKSFDGKSYKLPMTTCYTILAKDCVEDSKFALMAKKIAADKDELKLKFITQKKVYELYRNQDKMVVKVDDMIVRESELENYGIYRIANQDIYEIRCDFTAASVRFDGINIIVRIGDEYMNRQCGICGHYNGDRTDELRKSDNEEARNLREFHSSYLYTGADCDPSAIEALERDSSEEGTEEKYQMDVDEDYNTEDKKENIQPVQKTQVYETHNDICFSRSPVPECPEGSSPSESRNMNVVYNCVRRSSKTARAALANLRTQDVVQVEAGNKHERRVEIPTTCISAY</sequence>
<evidence type="ECO:0000313" key="1">
    <source>
        <dbReference type="Proteomes" id="UP000887576"/>
    </source>
</evidence>